<accession>A0A4R3M487</accession>
<evidence type="ECO:0000259" key="3">
    <source>
        <dbReference type="SMART" id="SM00903"/>
    </source>
</evidence>
<evidence type="ECO:0000313" key="5">
    <source>
        <dbReference type="Proteomes" id="UP000294664"/>
    </source>
</evidence>
<dbReference type="EMBL" id="SMAI01000003">
    <property type="protein sequence ID" value="TCT06167.1"/>
    <property type="molecule type" value="Genomic_DNA"/>
</dbReference>
<organism evidence="4 5">
    <name type="scientific">Aquabacter spiritensis</name>
    <dbReference type="NCBI Taxonomy" id="933073"/>
    <lineage>
        <taxon>Bacteria</taxon>
        <taxon>Pseudomonadati</taxon>
        <taxon>Pseudomonadota</taxon>
        <taxon>Alphaproteobacteria</taxon>
        <taxon>Hyphomicrobiales</taxon>
        <taxon>Xanthobacteraceae</taxon>
        <taxon>Aquabacter</taxon>
    </lineage>
</organism>
<dbReference type="RefSeq" id="WP_132030680.1">
    <property type="nucleotide sequence ID" value="NZ_SMAI01000003.1"/>
</dbReference>
<dbReference type="Gene3D" id="2.30.110.10">
    <property type="entry name" value="Electron Transport, Fmn-binding Protein, Chain A"/>
    <property type="match status" value="1"/>
</dbReference>
<dbReference type="InterPro" id="IPR050268">
    <property type="entry name" value="NADH-dep_flavin_reductase"/>
</dbReference>
<name>A0A4R3M487_9HYPH</name>
<dbReference type="InterPro" id="IPR012349">
    <property type="entry name" value="Split_barrel_FMN-bd"/>
</dbReference>
<comment type="caution">
    <text evidence="4">The sequence shown here is derived from an EMBL/GenBank/DDBJ whole genome shotgun (WGS) entry which is preliminary data.</text>
</comment>
<feature type="domain" description="Flavin reductase like" evidence="3">
    <location>
        <begin position="18"/>
        <end position="162"/>
    </location>
</feature>
<evidence type="ECO:0000256" key="2">
    <source>
        <dbReference type="ARBA" id="ARBA00023002"/>
    </source>
</evidence>
<dbReference type="Pfam" id="PF01613">
    <property type="entry name" value="Flavin_Reduct"/>
    <property type="match status" value="1"/>
</dbReference>
<comment type="similarity">
    <text evidence="1">Belongs to the non-flavoprotein flavin reductase family.</text>
</comment>
<evidence type="ECO:0000256" key="1">
    <source>
        <dbReference type="ARBA" id="ARBA00008898"/>
    </source>
</evidence>
<evidence type="ECO:0000313" key="4">
    <source>
        <dbReference type="EMBL" id="TCT06167.1"/>
    </source>
</evidence>
<reference evidence="4 5" key="1">
    <citation type="submission" date="2019-03" db="EMBL/GenBank/DDBJ databases">
        <title>Genomic Encyclopedia of Type Strains, Phase IV (KMG-IV): sequencing the most valuable type-strain genomes for metagenomic binning, comparative biology and taxonomic classification.</title>
        <authorList>
            <person name="Goeker M."/>
        </authorList>
    </citation>
    <scope>NUCLEOTIDE SEQUENCE [LARGE SCALE GENOMIC DNA]</scope>
    <source>
        <strain evidence="4 5">DSM 9035</strain>
    </source>
</reference>
<dbReference type="InterPro" id="IPR002563">
    <property type="entry name" value="Flavin_Rdtase-like_dom"/>
</dbReference>
<dbReference type="SUPFAM" id="SSF50475">
    <property type="entry name" value="FMN-binding split barrel"/>
    <property type="match status" value="1"/>
</dbReference>
<proteinExistence type="inferred from homology"/>
<dbReference type="PANTHER" id="PTHR30466">
    <property type="entry name" value="FLAVIN REDUCTASE"/>
    <property type="match status" value="1"/>
</dbReference>
<keyword evidence="2" id="KW-0560">Oxidoreductase</keyword>
<dbReference type="SMART" id="SM00903">
    <property type="entry name" value="Flavin_Reduct"/>
    <property type="match status" value="1"/>
</dbReference>
<dbReference type="PANTHER" id="PTHR30466:SF11">
    <property type="entry name" value="FLAVIN-DEPENDENT MONOOXYGENASE, REDUCTASE SUBUNIT HSAB"/>
    <property type="match status" value="1"/>
</dbReference>
<dbReference type="AlphaFoldDB" id="A0A4R3M487"/>
<protein>
    <submittedName>
        <fullName evidence="4">Flavin reductase (DIM6/NTAB) family NADH-FMN oxidoreductase RutF</fullName>
    </submittedName>
</protein>
<keyword evidence="5" id="KW-1185">Reference proteome</keyword>
<gene>
    <name evidence="4" type="ORF">EDC64_103271</name>
</gene>
<sequence length="169" mass="18104">MQIARDADFDPRAFRQALGRFATGVAIVTAGTPDGTVVGMTMSSFNSVSLDPPLVLFSVARTAHSLPAMRAATGFGINILAQDQQHLSNRFARALADKWQEVEHRRGGNDAPLLDGAIAHFECAPYARHDGGDHEIFLARVLRFSTAQEGEPLIFFGGRYHALAAGAAG</sequence>
<dbReference type="Proteomes" id="UP000294664">
    <property type="component" value="Unassembled WGS sequence"/>
</dbReference>
<dbReference type="GO" id="GO:0042602">
    <property type="term" value="F:riboflavin reductase (NADPH) activity"/>
    <property type="evidence" value="ECO:0007669"/>
    <property type="project" value="TreeGrafter"/>
</dbReference>
<dbReference type="GO" id="GO:0010181">
    <property type="term" value="F:FMN binding"/>
    <property type="evidence" value="ECO:0007669"/>
    <property type="project" value="InterPro"/>
</dbReference>
<dbReference type="OrthoDB" id="9792858at2"/>